<organism evidence="1">
    <name type="scientific">Rhizophora mucronata</name>
    <name type="common">Asiatic mangrove</name>
    <dbReference type="NCBI Taxonomy" id="61149"/>
    <lineage>
        <taxon>Eukaryota</taxon>
        <taxon>Viridiplantae</taxon>
        <taxon>Streptophyta</taxon>
        <taxon>Embryophyta</taxon>
        <taxon>Tracheophyta</taxon>
        <taxon>Spermatophyta</taxon>
        <taxon>Magnoliopsida</taxon>
        <taxon>eudicotyledons</taxon>
        <taxon>Gunneridae</taxon>
        <taxon>Pentapetalae</taxon>
        <taxon>rosids</taxon>
        <taxon>fabids</taxon>
        <taxon>Malpighiales</taxon>
        <taxon>Rhizophoraceae</taxon>
        <taxon>Rhizophora</taxon>
    </lineage>
</organism>
<name>A0A2P2NQG0_RHIMU</name>
<evidence type="ECO:0000313" key="1">
    <source>
        <dbReference type="EMBL" id="MBX44736.1"/>
    </source>
</evidence>
<reference evidence="1" key="1">
    <citation type="submission" date="2018-02" db="EMBL/GenBank/DDBJ databases">
        <title>Rhizophora mucronata_Transcriptome.</title>
        <authorList>
            <person name="Meera S.P."/>
            <person name="Sreeshan A."/>
            <person name="Augustine A."/>
        </authorList>
    </citation>
    <scope>NUCLEOTIDE SEQUENCE</scope>
    <source>
        <tissue evidence="1">Leaf</tissue>
    </source>
</reference>
<dbReference type="EMBL" id="GGEC01064252">
    <property type="protein sequence ID" value="MBX44736.1"/>
    <property type="molecule type" value="Transcribed_RNA"/>
</dbReference>
<proteinExistence type="predicted"/>
<sequence>MKCLQMYVL</sequence>
<protein>
    <submittedName>
        <fullName evidence="1">Uncharacterized protein</fullName>
    </submittedName>
</protein>
<accession>A0A2P2NQG0</accession>